<name>A0A4R3YHC4_9FIRM</name>
<feature type="transmembrane region" description="Helical" evidence="7">
    <location>
        <begin position="61"/>
        <end position="84"/>
    </location>
</feature>
<gene>
    <name evidence="8" type="ORF">EDD60_12839</name>
</gene>
<evidence type="ECO:0000256" key="7">
    <source>
        <dbReference type="SAM" id="Phobius"/>
    </source>
</evidence>
<dbReference type="InterPro" id="IPR052031">
    <property type="entry name" value="Membrane_Transporter-Flippase"/>
</dbReference>
<keyword evidence="5 7" id="KW-1133">Transmembrane helix</keyword>
<dbReference type="AlphaFoldDB" id="A0A4R3YHC4"/>
<dbReference type="Pfam" id="PF01554">
    <property type="entry name" value="MatE"/>
    <property type="match status" value="2"/>
</dbReference>
<keyword evidence="9" id="KW-1185">Reference proteome</keyword>
<evidence type="ECO:0000313" key="8">
    <source>
        <dbReference type="EMBL" id="TCV92005.1"/>
    </source>
</evidence>
<feature type="transmembrane region" description="Helical" evidence="7">
    <location>
        <begin position="196"/>
        <end position="217"/>
    </location>
</feature>
<evidence type="ECO:0000256" key="2">
    <source>
        <dbReference type="ARBA" id="ARBA00022448"/>
    </source>
</evidence>
<dbReference type="PIRSF" id="PIRSF006603">
    <property type="entry name" value="DinF"/>
    <property type="match status" value="1"/>
</dbReference>
<feature type="transmembrane region" description="Helical" evidence="7">
    <location>
        <begin position="137"/>
        <end position="162"/>
    </location>
</feature>
<feature type="transmembrane region" description="Helical" evidence="7">
    <location>
        <begin position="414"/>
        <end position="437"/>
    </location>
</feature>
<dbReference type="NCBIfam" id="TIGR00797">
    <property type="entry name" value="matE"/>
    <property type="match status" value="1"/>
</dbReference>
<comment type="caution">
    <text evidence="8">The sequence shown here is derived from an EMBL/GenBank/DDBJ whole genome shotgun (WGS) entry which is preliminary data.</text>
</comment>
<evidence type="ECO:0000313" key="9">
    <source>
        <dbReference type="Proteomes" id="UP000295515"/>
    </source>
</evidence>
<protein>
    <submittedName>
        <fullName evidence="8">Putative MATE family efflux protein</fullName>
    </submittedName>
</protein>
<comment type="subcellular location">
    <subcellularLocation>
        <location evidence="1">Cell membrane</location>
        <topology evidence="1">Multi-pass membrane protein</topology>
    </subcellularLocation>
</comment>
<dbReference type="InterPro" id="IPR002528">
    <property type="entry name" value="MATE_fam"/>
</dbReference>
<feature type="transmembrane region" description="Helical" evidence="7">
    <location>
        <begin position="96"/>
        <end position="117"/>
    </location>
</feature>
<evidence type="ECO:0000256" key="5">
    <source>
        <dbReference type="ARBA" id="ARBA00022989"/>
    </source>
</evidence>
<feature type="transmembrane region" description="Helical" evidence="7">
    <location>
        <begin position="169"/>
        <end position="190"/>
    </location>
</feature>
<feature type="transmembrane region" description="Helical" evidence="7">
    <location>
        <begin position="358"/>
        <end position="376"/>
    </location>
</feature>
<organism evidence="8 9">
    <name type="scientific">Longibaculum muris</name>
    <dbReference type="NCBI Taxonomy" id="1796628"/>
    <lineage>
        <taxon>Bacteria</taxon>
        <taxon>Bacillati</taxon>
        <taxon>Bacillota</taxon>
        <taxon>Erysipelotrichia</taxon>
        <taxon>Erysipelotrichales</taxon>
        <taxon>Coprobacillaceae</taxon>
        <taxon>Longibaculum</taxon>
    </lineage>
</organism>
<feature type="transmembrane region" description="Helical" evidence="7">
    <location>
        <begin position="319"/>
        <end position="338"/>
    </location>
</feature>
<accession>A0A4R3YHC4</accession>
<keyword evidence="6 7" id="KW-0472">Membrane</keyword>
<dbReference type="PANTHER" id="PTHR43549:SF3">
    <property type="entry name" value="MULTIDRUG RESISTANCE PROTEIN YPNP-RELATED"/>
    <property type="match status" value="1"/>
</dbReference>
<proteinExistence type="predicted"/>
<dbReference type="GO" id="GO:0015297">
    <property type="term" value="F:antiporter activity"/>
    <property type="evidence" value="ECO:0007669"/>
    <property type="project" value="InterPro"/>
</dbReference>
<reference evidence="8 9" key="1">
    <citation type="submission" date="2019-03" db="EMBL/GenBank/DDBJ databases">
        <title>Genomic Encyclopedia of Type Strains, Phase IV (KMG-IV): sequencing the most valuable type-strain genomes for metagenomic binning, comparative biology and taxonomic classification.</title>
        <authorList>
            <person name="Goeker M."/>
        </authorList>
    </citation>
    <scope>NUCLEOTIDE SEQUENCE [LARGE SCALE GENOMIC DNA]</scope>
    <source>
        <strain evidence="8 9">DSM 29487</strain>
    </source>
</reference>
<dbReference type="GeneID" id="98916579"/>
<dbReference type="Proteomes" id="UP000295515">
    <property type="component" value="Unassembled WGS sequence"/>
</dbReference>
<sequence>MDKNQSTDLIHGSIAKSIFWFSIPLLVGNLFQQLYNTVDAYVVGNYVSKQALAAVGASSPIINMLIGFFMGLATGAGVIIAQYFGAGDDKRLKKAVHSSAALTIVMSIVLTIVGILGTNPMLHAVGIPADVFQESSTYLAIYFAGISFNLIYNMGSGILRAIGDSKRPLYFLIIACIINIILDFLFVKYLHLGVAGAGYATLIAQAISSLMVVLVLMKSDGAHRLNLKNIRFDIPILKKIVMIGLPTGLQQSIVSLSNVIVQSYVNAFGSSVVAGYSASIRIDGFVNLPLQSFNMAITTFVGQNIGAKQYDRVKRGSKIALWMTMAVIGTMAISLFFFGKEFIAIFNSEIDVVNAGRTMQMAFVPFYIVLPVVQIYNGVLRGAGKSSVPMYIMVFNFVILRQIYLAIVTKLTSSIYFVFMGWPVTWVTCAIMFIVYYHKVNWLPEYETESES</sequence>
<evidence type="ECO:0000256" key="6">
    <source>
        <dbReference type="ARBA" id="ARBA00023136"/>
    </source>
</evidence>
<keyword evidence="3" id="KW-1003">Cell membrane</keyword>
<evidence type="ECO:0000256" key="3">
    <source>
        <dbReference type="ARBA" id="ARBA00022475"/>
    </source>
</evidence>
<dbReference type="RefSeq" id="WP_066446663.1">
    <property type="nucleotide sequence ID" value="NZ_JANKBF010000003.1"/>
</dbReference>
<dbReference type="InterPro" id="IPR048279">
    <property type="entry name" value="MdtK-like"/>
</dbReference>
<evidence type="ECO:0000256" key="4">
    <source>
        <dbReference type="ARBA" id="ARBA00022692"/>
    </source>
</evidence>
<feature type="transmembrane region" description="Helical" evidence="7">
    <location>
        <begin position="388"/>
        <end position="408"/>
    </location>
</feature>
<keyword evidence="4 7" id="KW-0812">Transmembrane</keyword>
<dbReference type="CDD" id="cd13138">
    <property type="entry name" value="MATE_yoeA_like"/>
    <property type="match status" value="1"/>
</dbReference>
<evidence type="ECO:0000256" key="1">
    <source>
        <dbReference type="ARBA" id="ARBA00004651"/>
    </source>
</evidence>
<dbReference type="PANTHER" id="PTHR43549">
    <property type="entry name" value="MULTIDRUG RESISTANCE PROTEIN YPNP-RELATED"/>
    <property type="match status" value="1"/>
</dbReference>
<dbReference type="GO" id="GO:0005886">
    <property type="term" value="C:plasma membrane"/>
    <property type="evidence" value="ECO:0007669"/>
    <property type="project" value="UniProtKB-SubCell"/>
</dbReference>
<keyword evidence="2" id="KW-0813">Transport</keyword>
<dbReference type="EMBL" id="SMCQ01000028">
    <property type="protein sequence ID" value="TCV92005.1"/>
    <property type="molecule type" value="Genomic_DNA"/>
</dbReference>
<dbReference type="GO" id="GO:0042910">
    <property type="term" value="F:xenobiotic transmembrane transporter activity"/>
    <property type="evidence" value="ECO:0007669"/>
    <property type="project" value="InterPro"/>
</dbReference>